<dbReference type="Gene3D" id="1.10.10.2840">
    <property type="entry name" value="PucR C-terminal helix-turn-helix domain"/>
    <property type="match status" value="1"/>
</dbReference>
<dbReference type="EMBL" id="BAAAOQ010000005">
    <property type="protein sequence ID" value="GAA2194244.1"/>
    <property type="molecule type" value="Genomic_DNA"/>
</dbReference>
<reference evidence="6" key="1">
    <citation type="journal article" date="2019" name="Int. J. Syst. Evol. Microbiol.">
        <title>The Global Catalogue of Microorganisms (GCM) 10K type strain sequencing project: providing services to taxonomists for standard genome sequencing and annotation.</title>
        <authorList>
            <consortium name="The Broad Institute Genomics Platform"/>
            <consortium name="The Broad Institute Genome Sequencing Center for Infectious Disease"/>
            <person name="Wu L."/>
            <person name="Ma J."/>
        </authorList>
    </citation>
    <scope>NUCLEOTIDE SEQUENCE [LARGE SCALE GENOMIC DNA]</scope>
    <source>
        <strain evidence="6">JCM 14924</strain>
    </source>
</reference>
<keyword evidence="6" id="KW-1185">Reference proteome</keyword>
<organism evidence="5 6">
    <name type="scientific">Streptomyces bangladeshensis</name>
    <dbReference type="NCBI Taxonomy" id="295352"/>
    <lineage>
        <taxon>Bacteria</taxon>
        <taxon>Bacillati</taxon>
        <taxon>Actinomycetota</taxon>
        <taxon>Actinomycetes</taxon>
        <taxon>Kitasatosporales</taxon>
        <taxon>Streptomycetaceae</taxon>
        <taxon>Streptomyces</taxon>
    </lineage>
</organism>
<name>A0ABP5N639_9ACTN</name>
<feature type="domain" description="CdaR GGDEF-like" evidence="4">
    <location>
        <begin position="174"/>
        <end position="279"/>
    </location>
</feature>
<protein>
    <submittedName>
        <fullName evidence="5">Helix-turn-helix domain-containing protein</fullName>
    </submittedName>
</protein>
<dbReference type="Pfam" id="PF13556">
    <property type="entry name" value="HTH_30"/>
    <property type="match status" value="1"/>
</dbReference>
<evidence type="ECO:0000313" key="6">
    <source>
        <dbReference type="Proteomes" id="UP001501391"/>
    </source>
</evidence>
<evidence type="ECO:0000259" key="2">
    <source>
        <dbReference type="Pfam" id="PF13556"/>
    </source>
</evidence>
<evidence type="ECO:0000259" key="4">
    <source>
        <dbReference type="Pfam" id="PF17853"/>
    </source>
</evidence>
<dbReference type="InterPro" id="IPR025736">
    <property type="entry name" value="PucR_C-HTH_dom"/>
</dbReference>
<gene>
    <name evidence="5" type="ORF">GCM10009787_19430</name>
</gene>
<dbReference type="Proteomes" id="UP001501391">
    <property type="component" value="Unassembled WGS sequence"/>
</dbReference>
<dbReference type="PANTHER" id="PTHR33744:SF1">
    <property type="entry name" value="DNA-BINDING TRANSCRIPTIONAL ACTIVATOR ADER"/>
    <property type="match status" value="1"/>
</dbReference>
<feature type="domain" description="RsbT co-antagonist protein RsbRD N-terminal" evidence="3">
    <location>
        <begin position="28"/>
        <end position="155"/>
    </location>
</feature>
<accession>A0ABP5N639</accession>
<dbReference type="Pfam" id="PF17853">
    <property type="entry name" value="GGDEF_2"/>
    <property type="match status" value="1"/>
</dbReference>
<dbReference type="InterPro" id="IPR025751">
    <property type="entry name" value="RsbRD_N_dom"/>
</dbReference>
<dbReference type="InterPro" id="IPR051448">
    <property type="entry name" value="CdaR-like_regulators"/>
</dbReference>
<dbReference type="InterPro" id="IPR041522">
    <property type="entry name" value="CdaR_GGDEF"/>
</dbReference>
<dbReference type="PANTHER" id="PTHR33744">
    <property type="entry name" value="CARBOHYDRATE DIACID REGULATOR"/>
    <property type="match status" value="1"/>
</dbReference>
<proteinExistence type="inferred from homology"/>
<comment type="caution">
    <text evidence="5">The sequence shown here is derived from an EMBL/GenBank/DDBJ whole genome shotgun (WGS) entry which is preliminary data.</text>
</comment>
<evidence type="ECO:0000256" key="1">
    <source>
        <dbReference type="ARBA" id="ARBA00006754"/>
    </source>
</evidence>
<dbReference type="InterPro" id="IPR042070">
    <property type="entry name" value="PucR_C-HTH_sf"/>
</dbReference>
<dbReference type="RefSeq" id="WP_346162503.1">
    <property type="nucleotide sequence ID" value="NZ_BAAAOQ010000005.1"/>
</dbReference>
<comment type="similarity">
    <text evidence="1">Belongs to the CdaR family.</text>
</comment>
<evidence type="ECO:0000313" key="5">
    <source>
        <dbReference type="EMBL" id="GAA2194244.1"/>
    </source>
</evidence>
<sequence length="397" mass="41534">MPDIPVTTQPTDRRIGLLATALKGRLTELSEQAAERILAPSGTVAYRRLVPIEELRASCRAHLAFTLSSLTGRHGAAPATATALRRAGQGVPLPAVIAAYHAGGRMLLEELTAEARNAGHHGLEALPDGAARLLGLIETGANEITAAYRHASGAATGQVGSPALAELFDGTARTTEALWRAADALRLPYDGLFVVLVADPPPGPAPELGNRLAAHGIASAWSHTAGLLAGLVSVRDQRTLERLLTVLQRQATLRYGVSPAFTSLAECPTGLRLARLALAAADTAGPRVVRFDDGPLAGLVADSPDVAARMARSVLGALLDLPAEQRTVLIGTLTAWYAASGSTEKAARALHCHANTVRQRLRRIHALTGRTVTDPVGTAELYAALQSLRTLPPSALH</sequence>
<evidence type="ECO:0000259" key="3">
    <source>
        <dbReference type="Pfam" id="PF14361"/>
    </source>
</evidence>
<feature type="domain" description="PucR C-terminal helix-turn-helix" evidence="2">
    <location>
        <begin position="329"/>
        <end position="386"/>
    </location>
</feature>
<dbReference type="Pfam" id="PF14361">
    <property type="entry name" value="RsbRD_N"/>
    <property type="match status" value="1"/>
</dbReference>